<dbReference type="Gene3D" id="1.10.238.10">
    <property type="entry name" value="EF-hand"/>
    <property type="match status" value="1"/>
</dbReference>
<comment type="caution">
    <text evidence="4">The sequence shown here is derived from an EMBL/GenBank/DDBJ whole genome shotgun (WGS) entry which is preliminary data.</text>
</comment>
<keyword evidence="5" id="KW-1185">Reference proteome</keyword>
<comment type="function">
    <text evidence="2">Neddylation of cullins play an essential role in the regulation of SCF-type complexes activity.</text>
</comment>
<evidence type="ECO:0000256" key="1">
    <source>
        <dbReference type="ARBA" id="ARBA00022786"/>
    </source>
</evidence>
<protein>
    <recommendedName>
        <fullName evidence="2">Defective in cullin neddylation protein</fullName>
    </recommendedName>
</protein>
<evidence type="ECO:0000313" key="5">
    <source>
        <dbReference type="Proteomes" id="UP001274830"/>
    </source>
</evidence>
<organism evidence="4 5">
    <name type="scientific">Recurvomyces mirabilis</name>
    <dbReference type="NCBI Taxonomy" id="574656"/>
    <lineage>
        <taxon>Eukaryota</taxon>
        <taxon>Fungi</taxon>
        <taxon>Dikarya</taxon>
        <taxon>Ascomycota</taxon>
        <taxon>Pezizomycotina</taxon>
        <taxon>Dothideomycetes</taxon>
        <taxon>Dothideomycetidae</taxon>
        <taxon>Mycosphaerellales</taxon>
        <taxon>Teratosphaeriaceae</taxon>
        <taxon>Recurvomyces</taxon>
    </lineage>
</organism>
<accession>A0AAE1C6M8</accession>
<dbReference type="GO" id="GO:0000151">
    <property type="term" value="C:ubiquitin ligase complex"/>
    <property type="evidence" value="ECO:0007669"/>
    <property type="project" value="TreeGrafter"/>
</dbReference>
<dbReference type="Pfam" id="PF03556">
    <property type="entry name" value="Cullin_binding"/>
    <property type="match status" value="1"/>
</dbReference>
<dbReference type="InterPro" id="IPR009060">
    <property type="entry name" value="UBA-like_sf"/>
</dbReference>
<dbReference type="InterPro" id="IPR014764">
    <property type="entry name" value="DCN-prot"/>
</dbReference>
<dbReference type="SUPFAM" id="SSF46934">
    <property type="entry name" value="UBA-like"/>
    <property type="match status" value="1"/>
</dbReference>
<dbReference type="PANTHER" id="PTHR12281">
    <property type="entry name" value="RP42 RELATED"/>
    <property type="match status" value="1"/>
</dbReference>
<dbReference type="Gene3D" id="1.10.238.200">
    <property type="entry name" value="Cullin, PONY binding domain"/>
    <property type="match status" value="1"/>
</dbReference>
<evidence type="ECO:0000259" key="3">
    <source>
        <dbReference type="PROSITE" id="PS51229"/>
    </source>
</evidence>
<dbReference type="InterPro" id="IPR005176">
    <property type="entry name" value="PONY_dom"/>
</dbReference>
<dbReference type="GO" id="GO:0045116">
    <property type="term" value="P:protein neddylation"/>
    <property type="evidence" value="ECO:0007669"/>
    <property type="project" value="TreeGrafter"/>
</dbReference>
<dbReference type="Pfam" id="PF14555">
    <property type="entry name" value="UBA_4"/>
    <property type="match status" value="1"/>
</dbReference>
<evidence type="ECO:0000256" key="2">
    <source>
        <dbReference type="RuleBase" id="RU410713"/>
    </source>
</evidence>
<dbReference type="RefSeq" id="XP_064699510.1">
    <property type="nucleotide sequence ID" value="XM_064833241.1"/>
</dbReference>
<name>A0AAE1C6M8_9PEZI</name>
<dbReference type="GO" id="GO:0031624">
    <property type="term" value="F:ubiquitin conjugating enzyme binding"/>
    <property type="evidence" value="ECO:0007669"/>
    <property type="project" value="TreeGrafter"/>
</dbReference>
<feature type="domain" description="DCUN1" evidence="3">
    <location>
        <begin position="56"/>
        <end position="257"/>
    </location>
</feature>
<dbReference type="Proteomes" id="UP001274830">
    <property type="component" value="Unassembled WGS sequence"/>
</dbReference>
<keyword evidence="1" id="KW-0833">Ubl conjugation pathway</keyword>
<dbReference type="GO" id="GO:0016874">
    <property type="term" value="F:ligase activity"/>
    <property type="evidence" value="ECO:0007669"/>
    <property type="project" value="UniProtKB-KW"/>
</dbReference>
<dbReference type="GO" id="GO:0032182">
    <property type="term" value="F:ubiquitin-like protein binding"/>
    <property type="evidence" value="ECO:0007669"/>
    <property type="project" value="TreeGrafter"/>
</dbReference>
<dbReference type="Gene3D" id="1.10.8.10">
    <property type="entry name" value="DNA helicase RuvA subunit, C-terminal domain"/>
    <property type="match status" value="1"/>
</dbReference>
<dbReference type="GO" id="GO:0097602">
    <property type="term" value="F:cullin family protein binding"/>
    <property type="evidence" value="ECO:0007669"/>
    <property type="project" value="TreeGrafter"/>
</dbReference>
<dbReference type="PANTHER" id="PTHR12281:SF31">
    <property type="entry name" value="DCN1-LIKE PROTEIN 3"/>
    <property type="match status" value="1"/>
</dbReference>
<proteinExistence type="predicted"/>
<reference evidence="4" key="1">
    <citation type="submission" date="2023-07" db="EMBL/GenBank/DDBJ databases">
        <title>Black Yeasts Isolated from many extreme environments.</title>
        <authorList>
            <person name="Coleine C."/>
            <person name="Stajich J.E."/>
            <person name="Selbmann L."/>
        </authorList>
    </citation>
    <scope>NUCLEOTIDE SEQUENCE</scope>
    <source>
        <strain evidence="4">CCFEE 5485</strain>
    </source>
</reference>
<dbReference type="InterPro" id="IPR042460">
    <property type="entry name" value="DCN1-like_PONY"/>
</dbReference>
<dbReference type="PROSITE" id="PS51229">
    <property type="entry name" value="DCUN1"/>
    <property type="match status" value="1"/>
</dbReference>
<dbReference type="AlphaFoldDB" id="A0AAE1C6M8"/>
<dbReference type="EMBL" id="JAUTXT010000001">
    <property type="protein sequence ID" value="KAK3680151.1"/>
    <property type="molecule type" value="Genomic_DNA"/>
</dbReference>
<dbReference type="GeneID" id="89957766"/>
<sequence>MPSSYTSQQKTAISEFTGVTQADKSSAAKLLKQFHWNVPSAVNAYFNNPSSSNAAPNRKALNAIFDTYRDDPRNEPDQINVEGSGNLLGAIDIPLDDVGALVLFEIVRSTSLGVITREGFLEGLGQANADSLPKIKTLVLQHRSALPTDPTIFKNVYVQTFILALTPNAKTVPLETAIEFWRMIFVSPSFAWRTPSSPWLDWWLEFLEEKKTKAVNRDLWKQTLNFANETMKDESLGFWNEESSWPSVIDEFVGWVKEEKRSGADAMQVE</sequence>
<gene>
    <name evidence="4" type="primary">DCN1</name>
    <name evidence="4" type="ORF">LTR78_000528</name>
</gene>
<keyword evidence="4" id="KW-0436">Ligase</keyword>
<evidence type="ECO:0000313" key="4">
    <source>
        <dbReference type="EMBL" id="KAK3680151.1"/>
    </source>
</evidence>